<reference evidence="3" key="1">
    <citation type="submission" date="2023-02" db="EMBL/GenBank/DDBJ databases">
        <authorList>
            <person name="Palmer J.M."/>
        </authorList>
    </citation>
    <scope>NUCLEOTIDE SEQUENCE</scope>
    <source>
        <strain evidence="3">FW57</strain>
    </source>
</reference>
<dbReference type="InterPro" id="IPR016477">
    <property type="entry name" value="Fructo-/Ketosamine-3-kinase"/>
</dbReference>
<evidence type="ECO:0000256" key="2">
    <source>
        <dbReference type="ARBA" id="ARBA00048655"/>
    </source>
</evidence>
<dbReference type="GO" id="GO:0016301">
    <property type="term" value="F:kinase activity"/>
    <property type="evidence" value="ECO:0007669"/>
    <property type="project" value="UniProtKB-UniRule"/>
</dbReference>
<evidence type="ECO:0000313" key="4">
    <source>
        <dbReference type="Proteomes" id="UP001197093"/>
    </source>
</evidence>
<evidence type="ECO:0000313" key="3">
    <source>
        <dbReference type="EMBL" id="KAG7286471.1"/>
    </source>
</evidence>
<sequence>MEAQFGKEKYRLDPAVLADHGESLWANTGRINVKLANGTLQSYFIKVVSKDTGKSMVHAEFESMKAIHGITPDFAPNPVGLGTYTAIPDTHFFLCEFRHFGDEMPDPEDFTLRLAKLHQNSQSPNGKFGFHVTTYAGNLPQMVDWESSWEVFFTKGLRHALDFEIKAKGPDPELDRLLPMLFSRVIPRLLRPLEANGRSIKPSLVHGDLWYANTGRDTETDEFGQWRPTCNKFDETYSAAYHKHVEKSPPVEDYDGRVDLYKFDMAMK</sequence>
<dbReference type="EMBL" id="JAHCVI010000004">
    <property type="protein sequence ID" value="KAG7286471.1"/>
    <property type="molecule type" value="Genomic_DNA"/>
</dbReference>
<dbReference type="AlphaFoldDB" id="A0AAD4HWY5"/>
<organism evidence="3 4">
    <name type="scientific">Staphylotrichum longicolle</name>
    <dbReference type="NCBI Taxonomy" id="669026"/>
    <lineage>
        <taxon>Eukaryota</taxon>
        <taxon>Fungi</taxon>
        <taxon>Dikarya</taxon>
        <taxon>Ascomycota</taxon>
        <taxon>Pezizomycotina</taxon>
        <taxon>Sordariomycetes</taxon>
        <taxon>Sordariomycetidae</taxon>
        <taxon>Sordariales</taxon>
        <taxon>Chaetomiaceae</taxon>
        <taxon>Staphylotrichum</taxon>
    </lineage>
</organism>
<comment type="catalytic activity">
    <reaction evidence="2">
        <text>N(6)-D-ribulosyl-L-lysyl-[protein] + ATP = N(6)-(3-O-phospho-D-ribulosyl)-L-lysyl-[protein] + ADP + H(+)</text>
        <dbReference type="Rhea" id="RHEA:48432"/>
        <dbReference type="Rhea" id="RHEA-COMP:12103"/>
        <dbReference type="Rhea" id="RHEA-COMP:12104"/>
        <dbReference type="ChEBI" id="CHEBI:15378"/>
        <dbReference type="ChEBI" id="CHEBI:30616"/>
        <dbReference type="ChEBI" id="CHEBI:90418"/>
        <dbReference type="ChEBI" id="CHEBI:90420"/>
        <dbReference type="ChEBI" id="CHEBI:456216"/>
        <dbReference type="EC" id="2.7.1.172"/>
    </reaction>
    <physiologicalReaction direction="left-to-right" evidence="2">
        <dbReference type="Rhea" id="RHEA:48433"/>
    </physiologicalReaction>
</comment>
<dbReference type="InterPro" id="IPR011009">
    <property type="entry name" value="Kinase-like_dom_sf"/>
</dbReference>
<dbReference type="Proteomes" id="UP001197093">
    <property type="component" value="Unassembled WGS sequence"/>
</dbReference>
<gene>
    <name evidence="3" type="ORF">NEMBOFW57_008782</name>
</gene>
<proteinExistence type="predicted"/>
<dbReference type="EC" id="2.7.1.172" evidence="1"/>
<dbReference type="SUPFAM" id="SSF56112">
    <property type="entry name" value="Protein kinase-like (PK-like)"/>
    <property type="match status" value="1"/>
</dbReference>
<dbReference type="PANTHER" id="PTHR12149">
    <property type="entry name" value="FRUCTOSAMINE 3 KINASE-RELATED PROTEIN"/>
    <property type="match status" value="1"/>
</dbReference>
<evidence type="ECO:0000256" key="1">
    <source>
        <dbReference type="ARBA" id="ARBA00011961"/>
    </source>
</evidence>
<dbReference type="Pfam" id="PF03881">
    <property type="entry name" value="Fructosamin_kin"/>
    <property type="match status" value="1"/>
</dbReference>
<dbReference type="Gene3D" id="3.90.1200.10">
    <property type="match status" value="1"/>
</dbReference>
<keyword evidence="4" id="KW-1185">Reference proteome</keyword>
<dbReference type="PANTHER" id="PTHR12149:SF8">
    <property type="entry name" value="PROTEIN-RIBULOSAMINE 3-KINASE"/>
    <property type="match status" value="1"/>
</dbReference>
<name>A0AAD4HWY5_9PEZI</name>
<dbReference type="GO" id="GO:0102193">
    <property type="term" value="F:protein-ribulosamine 3-kinase activity"/>
    <property type="evidence" value="ECO:0007669"/>
    <property type="project" value="UniProtKB-EC"/>
</dbReference>
<comment type="caution">
    <text evidence="3">The sequence shown here is derived from an EMBL/GenBank/DDBJ whole genome shotgun (WGS) entry which is preliminary data.</text>
</comment>
<accession>A0AAD4HWY5</accession>
<protein>
    <recommendedName>
        <fullName evidence="1">protein-ribulosamine 3-kinase</fullName>
        <ecNumber evidence="1">2.7.1.172</ecNumber>
    </recommendedName>
</protein>